<dbReference type="Pfam" id="PF13604">
    <property type="entry name" value="AAA_30"/>
    <property type="match status" value="1"/>
</dbReference>
<evidence type="ECO:0000259" key="3">
    <source>
        <dbReference type="Pfam" id="PF08751"/>
    </source>
</evidence>
<dbReference type="CDD" id="cd17933">
    <property type="entry name" value="DEXSc_RecD-like"/>
    <property type="match status" value="1"/>
</dbReference>
<comment type="caution">
    <text evidence="4">The sequence shown here is derived from an EMBL/GenBank/DDBJ whole genome shotgun (WGS) entry which is preliminary data.</text>
</comment>
<dbReference type="Gene3D" id="2.30.30.940">
    <property type="match status" value="1"/>
</dbReference>
<keyword evidence="5" id="KW-1185">Reference proteome</keyword>
<dbReference type="PANTHER" id="PTHR43788">
    <property type="entry name" value="DNA2/NAM7 HELICASE FAMILY MEMBER"/>
    <property type="match status" value="1"/>
</dbReference>
<evidence type="ECO:0000256" key="1">
    <source>
        <dbReference type="SAM" id="Coils"/>
    </source>
</evidence>
<proteinExistence type="predicted"/>
<protein>
    <submittedName>
        <fullName evidence="4">Relaxase domain-containing protein</fullName>
    </submittedName>
</protein>
<feature type="coiled-coil region" evidence="1">
    <location>
        <begin position="1031"/>
        <end position="1072"/>
    </location>
</feature>
<dbReference type="InterPro" id="IPR027417">
    <property type="entry name" value="P-loop_NTPase"/>
</dbReference>
<feature type="compositionally biased region" description="Basic and acidic residues" evidence="2">
    <location>
        <begin position="937"/>
        <end position="947"/>
    </location>
</feature>
<keyword evidence="1" id="KW-0175">Coiled coil</keyword>
<evidence type="ECO:0000256" key="2">
    <source>
        <dbReference type="SAM" id="MobiDB-lite"/>
    </source>
</evidence>
<dbReference type="Gene3D" id="3.40.50.300">
    <property type="entry name" value="P-loop containing nucleotide triphosphate hydrolases"/>
    <property type="match status" value="2"/>
</dbReference>
<dbReference type="InterPro" id="IPR050534">
    <property type="entry name" value="Coronavir_polyprotein_1ab"/>
</dbReference>
<reference evidence="4" key="1">
    <citation type="submission" date="2022-01" db="EMBL/GenBank/DDBJ databases">
        <title>Corynebacterium sp. nov isolated from isolated from the feces of the greater white-fronted geese (Anser albifrons) at Poyang Lake, PR China.</title>
        <authorList>
            <person name="Liu Q."/>
        </authorList>
    </citation>
    <scope>NUCLEOTIDE SEQUENCE</scope>
    <source>
        <strain evidence="4">JCM 32435</strain>
    </source>
</reference>
<dbReference type="Pfam" id="PF08751">
    <property type="entry name" value="TrwC"/>
    <property type="match status" value="1"/>
</dbReference>
<dbReference type="EMBL" id="JAKGSI010000008">
    <property type="protein sequence ID" value="MCF4007769.1"/>
    <property type="molecule type" value="Genomic_DNA"/>
</dbReference>
<sequence length="1128" mass="123204">MLTIAKMHGESVAYYESTVDEGQEPNLGPDGYYSEDGRRPAEAWIVARSDEQAAAVSEFLGVKNGARVDGKHVRDWFNQALAPNGTKLGRAPKSSGVPGFDLTFCAPKSVSLVWGLTDDAAVRALVDGAHQRAVSAALAYLSEHAGYTRRADDVDRELMIIDRVEAISGVKYEHRTSRAGDPHVHSHVLLSNKQLCRDGKWRTLDGVSLYHEARAAGTIYQAVLREELSRELGVEWAETVNGCAEISGLDDRKTIEAFSTRAREIDQWRDDNGLADVAMFKRMGQKKTRQKKDVDTPLEELVSGWKSSAAGVGARDFIAGLSPRAVEGGPVEVPTAGEIIAAVTAERSTFTRADVVEKVAEMLPVGVAKPGDVRGVVERITDEVFASLLAWTVTPDKDRSRDKTAREGTQRFTSEDVVSEVNRGIDLATEVVAAGVSADTIQPVEGRLSRDQAEAMRAVVTSRYRASVVIAPAGAGKTSSLKAARGAWEKAGKTVVGLAPTGKAADVMVGENVADSSSTLARVLRRVDGQDAADAAATLGWDRGHVVVVDEAGMVATPDIVRVLEVASAADARVVLVGDPYQYGAVKARGGMLATLAYELPDAVELTEVFRQKDAAEREASKRLRTGEVPDVERAATFYADRGRLHAGSVTAMLDDALAGWREDIEKGKQSLLVASSNDYVDALNVAAQKVMAARGALDLSEAVQLTPGQFAHVGDTILTRRNDYELTTSAGDVVRNGQRWSVVDIGADGSVMVRRLDETDATVTLSPDYLRSYTQLGYASTGHSAQGATVDVARVVAGVGQMDRAGVYVPMTRGREGNYLYMAEAMPGDTDTGHGQTTPAPRRESATYARDLLIQAATRSTADQTPHYVHRQARRDWALVSLSGGVMPDEDPFRGTRMAEVADERAQARIERLSDFHTVSHEDVAGGGSVSQPKKTAKDHANPYQEKLDRARERVAELERRKTDVSEQIKQLDEQYRQAVDGVRDASVKINGYKRMIREEEYRRDNRGFFAKAFKPNEGLAQIETWTEKLAQAEQAYDNREAYRAELEERINQLRQEQRNINAEYDKADGIMHAIKALHFTYRIIGGQSFAERMKAQRARSSRYREQNNATAWDMTDTYGHGDGMTL</sequence>
<dbReference type="AlphaFoldDB" id="A0A9X1QUH6"/>
<organism evidence="4 5">
    <name type="scientific">Corynebacterium uropygiale</name>
    <dbReference type="NCBI Taxonomy" id="1775911"/>
    <lineage>
        <taxon>Bacteria</taxon>
        <taxon>Bacillati</taxon>
        <taxon>Actinomycetota</taxon>
        <taxon>Actinomycetes</taxon>
        <taxon>Mycobacteriales</taxon>
        <taxon>Corynebacteriaceae</taxon>
        <taxon>Corynebacterium</taxon>
    </lineage>
</organism>
<dbReference type="NCBIfam" id="NF041492">
    <property type="entry name" value="MobF"/>
    <property type="match status" value="1"/>
</dbReference>
<name>A0A9X1QUH6_9CORY</name>
<dbReference type="InterPro" id="IPR014862">
    <property type="entry name" value="TrwC"/>
</dbReference>
<dbReference type="Proteomes" id="UP001139336">
    <property type="component" value="Unassembled WGS sequence"/>
</dbReference>
<dbReference type="RefSeq" id="WP_236120124.1">
    <property type="nucleotide sequence ID" value="NZ_JAKGSI010000008.1"/>
</dbReference>
<gene>
    <name evidence="4" type="ORF">L1O03_11395</name>
</gene>
<dbReference type="SUPFAM" id="SSF52540">
    <property type="entry name" value="P-loop containing nucleoside triphosphate hydrolases"/>
    <property type="match status" value="2"/>
</dbReference>
<evidence type="ECO:0000313" key="4">
    <source>
        <dbReference type="EMBL" id="MCF4007769.1"/>
    </source>
</evidence>
<evidence type="ECO:0000313" key="5">
    <source>
        <dbReference type="Proteomes" id="UP001139336"/>
    </source>
</evidence>
<dbReference type="CDD" id="cd18809">
    <property type="entry name" value="SF1_C_RecD"/>
    <property type="match status" value="1"/>
</dbReference>
<feature type="domain" description="TrwC relaxase" evidence="3">
    <location>
        <begin position="9"/>
        <end position="310"/>
    </location>
</feature>
<feature type="region of interest" description="Disordered" evidence="2">
    <location>
        <begin position="925"/>
        <end position="947"/>
    </location>
</feature>
<accession>A0A9X1QUH6</accession>
<dbReference type="SUPFAM" id="SSF55464">
    <property type="entry name" value="Origin of replication-binding domain, RBD-like"/>
    <property type="match status" value="1"/>
</dbReference>